<dbReference type="EC" id="2.7.7.48" evidence="6"/>
<organism evidence="8">
    <name type="scientific">Riboviria sp</name>
    <dbReference type="NCBI Taxonomy" id="2585031"/>
    <lineage>
        <taxon>Viruses</taxon>
        <taxon>Riboviria</taxon>
    </lineage>
</organism>
<evidence type="ECO:0000256" key="5">
    <source>
        <dbReference type="ARBA" id="ARBA00048744"/>
    </source>
</evidence>
<sequence>MVCEQVVFLVVFGSEFSQLSAEDLIAFGLWDPVRLFIKNEPHSLAKLDEGRLRLISNVSLRTQVIERWLCGTQNNLEIAQWYKLPVAPGIGLDDDSLHLVAARLRSILEKNGRMAMTDVSGWDWSVKPWLLWADAERRRIAAGAEPGSLYDELLKARAYCTGASTYALSDGRLVAQGDHGIQNSGSYCTSSTNSWMRVILYLVARSLATGEEPQESWLEDLVAMGDDCVEAFIAGVLEQYLKLGFKCSLSQVTDRLAGTEFCSHEWREDGLAVPVSWERTLFRFFSGKPGAELVAQLAQLEFVLRHHPRKEEFLTIARGYAFAVDANKTYNGTPQEVGSARFDAEQSAAAAATAADA</sequence>
<accession>A0A514D0N9</accession>
<dbReference type="Pfam" id="PF02123">
    <property type="entry name" value="RdRP_4"/>
    <property type="match status" value="1"/>
</dbReference>
<dbReference type="GO" id="GO:0003968">
    <property type="term" value="F:RNA-directed RNA polymerase activity"/>
    <property type="evidence" value="ECO:0007669"/>
    <property type="project" value="UniProtKB-KW"/>
</dbReference>
<feature type="domain" description="RdRp catalytic" evidence="7">
    <location>
        <begin position="112"/>
        <end position="240"/>
    </location>
</feature>
<protein>
    <recommendedName>
        <fullName evidence="6">RNA-directed RNA polymerase</fullName>
        <ecNumber evidence="6">2.7.7.48</ecNumber>
    </recommendedName>
</protein>
<evidence type="ECO:0000256" key="1">
    <source>
        <dbReference type="ARBA" id="ARBA00022679"/>
    </source>
</evidence>
<evidence type="ECO:0000256" key="2">
    <source>
        <dbReference type="ARBA" id="ARBA00022695"/>
    </source>
</evidence>
<comment type="catalytic activity">
    <reaction evidence="5 6">
        <text>RNA(n) + a ribonucleoside 5'-triphosphate = RNA(n+1) + diphosphate</text>
        <dbReference type="Rhea" id="RHEA:21248"/>
        <dbReference type="Rhea" id="RHEA-COMP:14527"/>
        <dbReference type="Rhea" id="RHEA-COMP:17342"/>
        <dbReference type="ChEBI" id="CHEBI:33019"/>
        <dbReference type="ChEBI" id="CHEBI:61557"/>
        <dbReference type="ChEBI" id="CHEBI:140395"/>
        <dbReference type="EC" id="2.7.7.48"/>
    </reaction>
</comment>
<keyword evidence="3 6" id="KW-0547">Nucleotide-binding</keyword>
<name>A0A514D0N9_9VIRU</name>
<dbReference type="EMBL" id="MN033185">
    <property type="protein sequence ID" value="QDH87177.1"/>
    <property type="molecule type" value="Genomic_DNA"/>
</dbReference>
<gene>
    <name evidence="8" type="ORF">H2BulkLitter11335_000002</name>
</gene>
<evidence type="ECO:0000259" key="7">
    <source>
        <dbReference type="PROSITE" id="PS50507"/>
    </source>
</evidence>
<dbReference type="PRINTS" id="PR00914">
    <property type="entry name" value="LVIRUSRNAPOL"/>
</dbReference>
<reference evidence="8" key="1">
    <citation type="submission" date="2019-05" db="EMBL/GenBank/DDBJ databases">
        <title>Metatranscriptomic reconstruction reveals RNA viruses with the potential to shape carbon cycling in soil.</title>
        <authorList>
            <person name="Starr E.P."/>
            <person name="Nuccio E."/>
            <person name="Pett-Ridge J."/>
            <person name="Banfield J.F."/>
            <person name="Firestone M.K."/>
        </authorList>
    </citation>
    <scope>NUCLEOTIDE SEQUENCE</scope>
    <source>
        <strain evidence="8">H2_Bulk_Litter_11_335</strain>
    </source>
</reference>
<keyword evidence="2 6" id="KW-0548">Nucleotidyltransferase</keyword>
<keyword evidence="1 6" id="KW-0808">Transferase</keyword>
<dbReference type="GO" id="GO:0000166">
    <property type="term" value="F:nucleotide binding"/>
    <property type="evidence" value="ECO:0007669"/>
    <property type="project" value="UniProtKB-KW"/>
</dbReference>
<dbReference type="InterPro" id="IPR007094">
    <property type="entry name" value="RNA-dir_pol_PSvirus"/>
</dbReference>
<dbReference type="PROSITE" id="PS50507">
    <property type="entry name" value="RDRP_SSRNA_POS"/>
    <property type="match status" value="1"/>
</dbReference>
<dbReference type="InterPro" id="IPR043502">
    <property type="entry name" value="DNA/RNA_pol_sf"/>
</dbReference>
<dbReference type="InterPro" id="IPR001795">
    <property type="entry name" value="RNA-dir_pol_luteovirus"/>
</dbReference>
<dbReference type="GO" id="GO:0006351">
    <property type="term" value="P:DNA-templated transcription"/>
    <property type="evidence" value="ECO:0007669"/>
    <property type="project" value="InterPro"/>
</dbReference>
<evidence type="ECO:0000256" key="3">
    <source>
        <dbReference type="ARBA" id="ARBA00022741"/>
    </source>
</evidence>
<evidence type="ECO:0000256" key="6">
    <source>
        <dbReference type="RuleBase" id="RU364050"/>
    </source>
</evidence>
<dbReference type="GO" id="GO:0003723">
    <property type="term" value="F:RNA binding"/>
    <property type="evidence" value="ECO:0007669"/>
    <property type="project" value="InterPro"/>
</dbReference>
<evidence type="ECO:0000256" key="4">
    <source>
        <dbReference type="ARBA" id="ARBA00022953"/>
    </source>
</evidence>
<dbReference type="GO" id="GO:0039694">
    <property type="term" value="P:viral RNA genome replication"/>
    <property type="evidence" value="ECO:0007669"/>
    <property type="project" value="InterPro"/>
</dbReference>
<keyword evidence="6 8" id="KW-0696">RNA-directed RNA polymerase</keyword>
<keyword evidence="4 6" id="KW-0693">Viral RNA replication</keyword>
<proteinExistence type="predicted"/>
<dbReference type="SUPFAM" id="SSF56672">
    <property type="entry name" value="DNA/RNA polymerases"/>
    <property type="match status" value="1"/>
</dbReference>
<evidence type="ECO:0000313" key="8">
    <source>
        <dbReference type="EMBL" id="QDH87177.1"/>
    </source>
</evidence>